<gene>
    <name evidence="2" type="ORF">ENKNEFLB_03888</name>
</gene>
<dbReference type="Proteomes" id="UP000679307">
    <property type="component" value="Chromosome"/>
</dbReference>
<accession>A0ABX8ELS6</accession>
<protein>
    <submittedName>
        <fullName evidence="2">Uncharacterized protein</fullName>
    </submittedName>
</protein>
<name>A0ABX8ELS6_9ACTN</name>
<feature type="region of interest" description="Disordered" evidence="1">
    <location>
        <begin position="1"/>
        <end position="23"/>
    </location>
</feature>
<reference evidence="2 3" key="1">
    <citation type="submission" date="2021-05" db="EMBL/GenBank/DDBJ databases">
        <title>Complete genome of Nocardioides aquaticus KCTC 9944T isolated from meromictic and hypersaline Ekho Lake, Antarctica.</title>
        <authorList>
            <person name="Hwang K."/>
            <person name="Kim K.M."/>
            <person name="Choe H."/>
        </authorList>
    </citation>
    <scope>NUCLEOTIDE SEQUENCE [LARGE SCALE GENOMIC DNA]</scope>
    <source>
        <strain evidence="2 3">KCTC 9944</strain>
    </source>
</reference>
<proteinExistence type="predicted"/>
<feature type="compositionally biased region" description="Acidic residues" evidence="1">
    <location>
        <begin position="181"/>
        <end position="192"/>
    </location>
</feature>
<evidence type="ECO:0000256" key="1">
    <source>
        <dbReference type="SAM" id="MobiDB-lite"/>
    </source>
</evidence>
<keyword evidence="3" id="KW-1185">Reference proteome</keyword>
<organism evidence="2 3">
    <name type="scientific">Nocardioides aquaticus</name>
    <dbReference type="NCBI Taxonomy" id="160826"/>
    <lineage>
        <taxon>Bacteria</taxon>
        <taxon>Bacillati</taxon>
        <taxon>Actinomycetota</taxon>
        <taxon>Actinomycetes</taxon>
        <taxon>Propionibacteriales</taxon>
        <taxon>Nocardioidaceae</taxon>
        <taxon>Nocardioides</taxon>
    </lineage>
</organism>
<feature type="region of interest" description="Disordered" evidence="1">
    <location>
        <begin position="163"/>
        <end position="192"/>
    </location>
</feature>
<dbReference type="EMBL" id="CP075371">
    <property type="protein sequence ID" value="QVT81478.1"/>
    <property type="molecule type" value="Genomic_DNA"/>
</dbReference>
<sequence length="192" mass="20649">MQAGPEQLADMTDPWSAAPAPSYDVPRGSCPRCGSGEVTHVLAGLPVGPVETPSWVAWVGCMPPGHDRACAECGLRWRSADAGDVRIESLEEFLLLRGAADEEELGDLLSADLELDVLVDTDHALAGELVLVIGRYGVTLPFPTTLRVVQEALDDLEDDVVSSMHSADRREWEPWTSDGPGDPDELDDGEDD</sequence>
<evidence type="ECO:0000313" key="2">
    <source>
        <dbReference type="EMBL" id="QVT81478.1"/>
    </source>
</evidence>
<evidence type="ECO:0000313" key="3">
    <source>
        <dbReference type="Proteomes" id="UP000679307"/>
    </source>
</evidence>